<evidence type="ECO:0000259" key="2">
    <source>
        <dbReference type="Pfam" id="PF12051"/>
    </source>
</evidence>
<reference evidence="3 4" key="1">
    <citation type="journal article" date="2021" name="Nat. Commun.">
        <title>Genetic determinants of endophytism in the Arabidopsis root mycobiome.</title>
        <authorList>
            <person name="Mesny F."/>
            <person name="Miyauchi S."/>
            <person name="Thiergart T."/>
            <person name="Pickel B."/>
            <person name="Atanasova L."/>
            <person name="Karlsson M."/>
            <person name="Huettel B."/>
            <person name="Barry K.W."/>
            <person name="Haridas S."/>
            <person name="Chen C."/>
            <person name="Bauer D."/>
            <person name="Andreopoulos W."/>
            <person name="Pangilinan J."/>
            <person name="LaButti K."/>
            <person name="Riley R."/>
            <person name="Lipzen A."/>
            <person name="Clum A."/>
            <person name="Drula E."/>
            <person name="Henrissat B."/>
            <person name="Kohler A."/>
            <person name="Grigoriev I.V."/>
            <person name="Martin F.M."/>
            <person name="Hacquard S."/>
        </authorList>
    </citation>
    <scope>NUCLEOTIDE SEQUENCE [LARGE SCALE GENOMIC DNA]</scope>
    <source>
        <strain evidence="3 4">MPI-SDFR-AT-0080</strain>
    </source>
</reference>
<dbReference type="Proteomes" id="UP000774617">
    <property type="component" value="Unassembled WGS sequence"/>
</dbReference>
<keyword evidence="1" id="KW-0812">Transmembrane</keyword>
<evidence type="ECO:0000256" key="1">
    <source>
        <dbReference type="SAM" id="Phobius"/>
    </source>
</evidence>
<feature type="transmembrane region" description="Helical" evidence="1">
    <location>
        <begin position="393"/>
        <end position="413"/>
    </location>
</feature>
<evidence type="ECO:0000313" key="3">
    <source>
        <dbReference type="EMBL" id="KAH7027019.1"/>
    </source>
</evidence>
<feature type="transmembrane region" description="Helical" evidence="1">
    <location>
        <begin position="29"/>
        <end position="52"/>
    </location>
</feature>
<name>A0ABQ8FU87_9PEZI</name>
<evidence type="ECO:0000313" key="4">
    <source>
        <dbReference type="Proteomes" id="UP000774617"/>
    </source>
</evidence>
<dbReference type="Pfam" id="PF12051">
    <property type="entry name" value="DUF3533"/>
    <property type="match status" value="1"/>
</dbReference>
<sequence length="445" mass="48354">MRHAGRRGAGRTRDAFILQDVRARRRKAFGMPIAVSAAIFLLVTLANMTYLFGSTFNARSRRHALNVLAVDYDGSVIGQALAAAYSDLKADAFPTLTFRPVVEFAQPALVKQAVCRADYWAAIYTHPGATSRLSATLDSNHTAMAPYDAHDTVTIVYNSARWPIVGEQLRGNLERLVAASRGSYYRSNNGSAALATLTGRALPQAAAAAAYLDPLHPADDIILPTLQGSSGSLTTVNFVFPPLLQLFLVLALNGVLDALQVHARARIRDVWLLRSAVGMVYSCLCALVVAGYTFAFREDWGVDVAAAFFQTWALFWLHLEVNWLLFDALVGSYVSMRFVSPFVFTWLVINLASTSWPLELMPRWYRVSYALPARQTWVLLVRAWSGCGGETRVALLVLFTWWVAGLAASGLGVRKRCLEAGARAAKAAGGGIQSAMASSSTVGGK</sequence>
<dbReference type="PANTHER" id="PTHR34814">
    <property type="entry name" value="NITROSOGUANIDINE RESISTANCE PROTEIN SNG1"/>
    <property type="match status" value="1"/>
</dbReference>
<feature type="transmembrane region" description="Helical" evidence="1">
    <location>
        <begin position="238"/>
        <end position="259"/>
    </location>
</feature>
<accession>A0ABQ8FU87</accession>
<dbReference type="InterPro" id="IPR053001">
    <property type="entry name" value="MNNG_permease-like"/>
</dbReference>
<keyword evidence="1" id="KW-1133">Transmembrane helix</keyword>
<dbReference type="EMBL" id="JAGTJR010000053">
    <property type="protein sequence ID" value="KAH7027019.1"/>
    <property type="molecule type" value="Genomic_DNA"/>
</dbReference>
<feature type="domain" description="DUF3533" evidence="2">
    <location>
        <begin position="41"/>
        <end position="404"/>
    </location>
</feature>
<feature type="transmembrane region" description="Helical" evidence="1">
    <location>
        <begin position="338"/>
        <end position="358"/>
    </location>
</feature>
<proteinExistence type="predicted"/>
<keyword evidence="1" id="KW-0472">Membrane</keyword>
<comment type="caution">
    <text evidence="3">The sequence shown here is derived from an EMBL/GenBank/DDBJ whole genome shotgun (WGS) entry which is preliminary data.</text>
</comment>
<gene>
    <name evidence="3" type="ORF">B0J12DRAFT_684909</name>
</gene>
<feature type="transmembrane region" description="Helical" evidence="1">
    <location>
        <begin position="271"/>
        <end position="295"/>
    </location>
</feature>
<feature type="transmembrane region" description="Helical" evidence="1">
    <location>
        <begin position="307"/>
        <end position="326"/>
    </location>
</feature>
<organism evidence="3 4">
    <name type="scientific">Macrophomina phaseolina</name>
    <dbReference type="NCBI Taxonomy" id="35725"/>
    <lineage>
        <taxon>Eukaryota</taxon>
        <taxon>Fungi</taxon>
        <taxon>Dikarya</taxon>
        <taxon>Ascomycota</taxon>
        <taxon>Pezizomycotina</taxon>
        <taxon>Dothideomycetes</taxon>
        <taxon>Dothideomycetes incertae sedis</taxon>
        <taxon>Botryosphaeriales</taxon>
        <taxon>Botryosphaeriaceae</taxon>
        <taxon>Macrophomina</taxon>
    </lineage>
</organism>
<dbReference type="PANTHER" id="PTHR34814:SF2">
    <property type="entry name" value="DUF3533 DOMAIN-CONTAINING PROTEIN"/>
    <property type="match status" value="1"/>
</dbReference>
<protein>
    <recommendedName>
        <fullName evidence="2">DUF3533 domain-containing protein</fullName>
    </recommendedName>
</protein>
<dbReference type="InterPro" id="IPR022703">
    <property type="entry name" value="DUF3533"/>
</dbReference>
<keyword evidence="4" id="KW-1185">Reference proteome</keyword>